<dbReference type="Proteomes" id="UP000027616">
    <property type="component" value="Chromosome I"/>
</dbReference>
<dbReference type="InterPro" id="IPR011040">
    <property type="entry name" value="Sialidase"/>
</dbReference>
<dbReference type="PANTHER" id="PTHR10628">
    <property type="entry name" value="SIALIDASE"/>
    <property type="match status" value="1"/>
</dbReference>
<evidence type="ECO:0000256" key="2">
    <source>
        <dbReference type="ARBA" id="ARBA00009348"/>
    </source>
</evidence>
<dbReference type="Gene3D" id="2.120.10.10">
    <property type="match status" value="1"/>
</dbReference>
<comment type="catalytic activity">
    <reaction evidence="1">
        <text>Hydrolysis of alpha-(2-&gt;3)-, alpha-(2-&gt;6)-, alpha-(2-&gt;8)- glycosidic linkages of terminal sialic acid residues in oligosaccharides, glycoproteins, glycolipids, colominic acid and synthetic substrates.</text>
        <dbReference type="EC" id="3.2.1.18"/>
    </reaction>
</comment>
<organism evidence="6 7">
    <name type="scientific">Mucinivorans hirudinis</name>
    <dbReference type="NCBI Taxonomy" id="1433126"/>
    <lineage>
        <taxon>Bacteria</taxon>
        <taxon>Pseudomonadati</taxon>
        <taxon>Bacteroidota</taxon>
        <taxon>Bacteroidia</taxon>
        <taxon>Bacteroidales</taxon>
        <taxon>Rikenellaceae</taxon>
        <taxon>Mucinivorans</taxon>
    </lineage>
</organism>
<protein>
    <recommendedName>
        <fullName evidence="3">exo-alpha-sialidase</fullName>
        <ecNumber evidence="3">3.2.1.18</ecNumber>
    </recommendedName>
</protein>
<dbReference type="AlphaFoldDB" id="A0A060R7Z0"/>
<comment type="similarity">
    <text evidence="2">Belongs to the glycosyl hydrolase 33 family.</text>
</comment>
<dbReference type="CDD" id="cd15482">
    <property type="entry name" value="Sialidase_non-viral"/>
    <property type="match status" value="1"/>
</dbReference>
<dbReference type="STRING" id="1433126.BN938_1419"/>
<evidence type="ECO:0000256" key="3">
    <source>
        <dbReference type="ARBA" id="ARBA00012733"/>
    </source>
</evidence>
<accession>A0A060R7Z0</accession>
<dbReference type="GO" id="GO:0009313">
    <property type="term" value="P:oligosaccharide catabolic process"/>
    <property type="evidence" value="ECO:0007669"/>
    <property type="project" value="TreeGrafter"/>
</dbReference>
<evidence type="ECO:0000313" key="6">
    <source>
        <dbReference type="EMBL" id="CDN31506.1"/>
    </source>
</evidence>
<sequence>MKRITFTVLCIVLGICAIYGAPKTTTNIYRIPVLTLKKTNPTLEVEFITDKPTQVKEIVLELGGASDLRDVKSVWVGYSDGAKKFTPENSFSMAQNPHKRMVFRGDLEVKDTLYFTVFVQLNDEVDLLGKLTVECVGIKTNRGYQRVEGRGEYRLGVALRQRGDDGVDTYRIPGIATTNNGTLIAVWDNRIENSRDLQGNIDIGMRRSTDAGNTWDKQVSVLDMGEWGGLPPRFNGVSDANVMVDKKNGTIIVSGLWMYGVINAEGVWVEGLNENSKEWNHQWSNRGSQAGFDVKQTSQFLITTSGDDGKSWSEPVNLTRMCKQESWWLWAPAPGSGITMEDGTLVMPTQGRDSVGYPFSNITWSKDGGKSWTTSKPAYYNTTECNVVELSHGSLMLNMRLNGNNGRGEGNGRAIAVSKDLGKTWTEHHTSRNALIEPTCMASLHKHKYRGGTVLLFVNPNSRDRRNNMTLKASFDDGNTWHERVVLDEFDSFGYSSITSVDQETIGILFEGSQAQMTFMKVGLDEIMMGASENPKTLTRH</sequence>
<dbReference type="GO" id="GO:0005737">
    <property type="term" value="C:cytoplasm"/>
    <property type="evidence" value="ECO:0007669"/>
    <property type="project" value="TreeGrafter"/>
</dbReference>
<dbReference type="PATRIC" id="fig|1433126.3.peg.1404"/>
<dbReference type="GO" id="GO:0016020">
    <property type="term" value="C:membrane"/>
    <property type="evidence" value="ECO:0007669"/>
    <property type="project" value="TreeGrafter"/>
</dbReference>
<dbReference type="InterPro" id="IPR036278">
    <property type="entry name" value="Sialidase_sf"/>
</dbReference>
<evidence type="ECO:0000313" key="7">
    <source>
        <dbReference type="Proteomes" id="UP000027616"/>
    </source>
</evidence>
<evidence type="ECO:0000259" key="5">
    <source>
        <dbReference type="Pfam" id="PF14873"/>
    </source>
</evidence>
<dbReference type="EC" id="3.2.1.18" evidence="3"/>
<dbReference type="Pfam" id="PF13859">
    <property type="entry name" value="BNR_3"/>
    <property type="match status" value="1"/>
</dbReference>
<evidence type="ECO:0000256" key="1">
    <source>
        <dbReference type="ARBA" id="ARBA00000427"/>
    </source>
</evidence>
<dbReference type="PANTHER" id="PTHR10628:SF30">
    <property type="entry name" value="EXO-ALPHA-SIALIDASE"/>
    <property type="match status" value="1"/>
</dbReference>
<dbReference type="OrthoDB" id="7294637at2"/>
<feature type="domain" description="Sialidase" evidence="4">
    <location>
        <begin position="173"/>
        <end position="502"/>
    </location>
</feature>
<dbReference type="HOGENOM" id="CLU_024620_0_0_10"/>
<gene>
    <name evidence="6" type="ORF">BN938_1419</name>
</gene>
<dbReference type="InterPro" id="IPR026856">
    <property type="entry name" value="Sialidase_fam"/>
</dbReference>
<name>A0A060R7Z0_9BACT</name>
<evidence type="ECO:0000259" key="4">
    <source>
        <dbReference type="Pfam" id="PF13859"/>
    </source>
</evidence>
<reference evidence="6 7" key="1">
    <citation type="journal article" date="2015" name="Genome Announc.">
        <title>Complete Genome Sequence of the Novel Leech Symbiont Mucinivorans hirudinis M3T.</title>
        <authorList>
            <person name="Nelson M.C."/>
            <person name="Bomar L."/>
            <person name="Graf J."/>
        </authorList>
    </citation>
    <scope>NUCLEOTIDE SEQUENCE [LARGE SCALE GENOMIC DNA]</scope>
    <source>
        <strain evidence="7">M3</strain>
    </source>
</reference>
<keyword evidence="6" id="KW-0326">Glycosidase</keyword>
<proteinExistence type="inferred from homology"/>
<keyword evidence="6" id="KW-0378">Hydrolase</keyword>
<dbReference type="KEGG" id="rbc:BN938_1419"/>
<dbReference type="EMBL" id="HG934468">
    <property type="protein sequence ID" value="CDN31506.1"/>
    <property type="molecule type" value="Genomic_DNA"/>
</dbReference>
<dbReference type="GO" id="GO:0006689">
    <property type="term" value="P:ganglioside catabolic process"/>
    <property type="evidence" value="ECO:0007669"/>
    <property type="project" value="TreeGrafter"/>
</dbReference>
<dbReference type="SUPFAM" id="SSF50939">
    <property type="entry name" value="Sialidases"/>
    <property type="match status" value="1"/>
</dbReference>
<keyword evidence="7" id="KW-1185">Reference proteome</keyword>
<dbReference type="GO" id="GO:0004308">
    <property type="term" value="F:exo-alpha-sialidase activity"/>
    <property type="evidence" value="ECO:0007669"/>
    <property type="project" value="UniProtKB-EC"/>
</dbReference>
<dbReference type="eggNOG" id="COG4409">
    <property type="taxonomic scope" value="Bacteria"/>
</dbReference>
<dbReference type="InterPro" id="IPR029456">
    <property type="entry name" value="Sialidase_N"/>
</dbReference>
<feature type="domain" description="Sialidase N-terminal" evidence="5">
    <location>
        <begin position="27"/>
        <end position="141"/>
    </location>
</feature>
<dbReference type="Pfam" id="PF14873">
    <property type="entry name" value="BNR_assoc_N"/>
    <property type="match status" value="1"/>
</dbReference>